<dbReference type="PANTHER" id="PTHR46300">
    <property type="entry name" value="P450, PUTATIVE (EUROFUNG)-RELATED-RELATED"/>
    <property type="match status" value="1"/>
</dbReference>
<dbReference type="AlphaFoldDB" id="A0A261XTV3"/>
<evidence type="ECO:0000256" key="1">
    <source>
        <dbReference type="ARBA" id="ARBA00022723"/>
    </source>
</evidence>
<keyword evidence="2" id="KW-0560">Oxidoreductase</keyword>
<dbReference type="InterPro" id="IPR050364">
    <property type="entry name" value="Cytochrome_P450_fung"/>
</dbReference>
<dbReference type="InterPro" id="IPR017972">
    <property type="entry name" value="Cyt_P450_CS"/>
</dbReference>
<evidence type="ECO:0008006" key="7">
    <source>
        <dbReference type="Google" id="ProtNLM"/>
    </source>
</evidence>
<dbReference type="GO" id="GO:0004497">
    <property type="term" value="F:monooxygenase activity"/>
    <property type="evidence" value="ECO:0007669"/>
    <property type="project" value="InterPro"/>
</dbReference>
<name>A0A261XTV3_9FUNG</name>
<dbReference type="OrthoDB" id="1470350at2759"/>
<sequence length="825" mass="92857">MEGACDEDGLDRINADFAAMKSHFGATMVRVYLPQCYTTTIWEHLLQAGVANNMAVILQVAWPLNGDALDNWKLTQASILEVLANSTYASIAPYVFHSAEFGTEPIGDSDDGTFNGDYAPFIDDLVAFRAKMKPYGIPVGISEDWDRPGIMSSTDGVGLGPTGEKILAQSDFIHAHIMPYYHNNLTEAESWAYIRSQVAWYKKNIDLPTLISETQWAWDFNILHQGGANLGFAKCDCGVAQYTKYWKTYDANCPFFKKNNVGWFLHAWLQEGTFNMVMPNGSYVIPNWKPQTSSVLVVAGLGAVLFAWRSSANNAKLLPKPPSIPFLGNMHLLLGGNPMSCFQKWGKKLGPIFRFQMGSQDWIIINDASIAHELCSGRGTIYNSRPLDNKFARILSHDFKNLGGSKYGDDWRKRRRIFVDALGSRRFPIYLEQIDVEALLLIKNLAKTKSTPIDPTSYMKLLTFNIIMKILADYRLEDPNDPELLEELELEVRLFKAFNPAGNLVAFLPFLKIFPQSWVGPKIEDVWDLRHAVEAKLQRYLDMVSARIANGEDIACFCRDLLEKQQEGQLDRDELIELMSDTMFAGLETSTSTLIWLTAELANQPELQVTLQQEMRDVLGPDVCPKHDDTPKLPLLQSCVREALRLHPAGPIGLPHATSEDDVYNGYFIPKDTTILTNIYTMNRDPVKYPDPATFNPYRYIDERQSSVALTKGKVESRDHFAFGFGRRICAGMHIAEAEVLAAAGAVIWAFDIERPSEALIDTEGFDLGLTLSALPFKVKFVPRQNLDNLPLEDLMLSVDPRKIVDIPEKIVDRMGYNCLSFPWV</sequence>
<evidence type="ECO:0000256" key="2">
    <source>
        <dbReference type="ARBA" id="ARBA00023002"/>
    </source>
</evidence>
<keyword evidence="4" id="KW-0349">Heme</keyword>
<comment type="caution">
    <text evidence="5">The sequence shown here is derived from an EMBL/GenBank/DDBJ whole genome shotgun (WGS) entry which is preliminary data.</text>
</comment>
<dbReference type="InterPro" id="IPR017853">
    <property type="entry name" value="GH"/>
</dbReference>
<evidence type="ECO:0000313" key="6">
    <source>
        <dbReference type="Proteomes" id="UP000242875"/>
    </source>
</evidence>
<evidence type="ECO:0000256" key="3">
    <source>
        <dbReference type="ARBA" id="ARBA00023004"/>
    </source>
</evidence>
<evidence type="ECO:0000313" key="5">
    <source>
        <dbReference type="EMBL" id="OZJ01796.1"/>
    </source>
</evidence>
<dbReference type="PRINTS" id="PR00385">
    <property type="entry name" value="P450"/>
</dbReference>
<keyword evidence="3 4" id="KW-0408">Iron</keyword>
<comment type="cofactor">
    <cofactor evidence="4">
        <name>heme</name>
        <dbReference type="ChEBI" id="CHEBI:30413"/>
    </cofactor>
</comment>
<keyword evidence="6" id="KW-1185">Reference proteome</keyword>
<dbReference type="EMBL" id="MVBO01000237">
    <property type="protein sequence ID" value="OZJ01796.1"/>
    <property type="molecule type" value="Genomic_DNA"/>
</dbReference>
<dbReference type="GO" id="GO:0016705">
    <property type="term" value="F:oxidoreductase activity, acting on paired donors, with incorporation or reduction of molecular oxygen"/>
    <property type="evidence" value="ECO:0007669"/>
    <property type="project" value="InterPro"/>
</dbReference>
<proteinExistence type="predicted"/>
<keyword evidence="1 4" id="KW-0479">Metal-binding</keyword>
<dbReference type="SUPFAM" id="SSF48264">
    <property type="entry name" value="Cytochrome P450"/>
    <property type="match status" value="1"/>
</dbReference>
<dbReference type="Pfam" id="PF00067">
    <property type="entry name" value="p450"/>
    <property type="match status" value="1"/>
</dbReference>
<protein>
    <recommendedName>
        <fullName evidence="7">Cytochrome P450</fullName>
    </recommendedName>
</protein>
<evidence type="ECO:0000256" key="4">
    <source>
        <dbReference type="PIRSR" id="PIRSR602401-1"/>
    </source>
</evidence>
<feature type="binding site" description="axial binding residue" evidence="4">
    <location>
        <position position="730"/>
    </location>
    <ligand>
        <name>heme</name>
        <dbReference type="ChEBI" id="CHEBI:30413"/>
    </ligand>
    <ligandPart>
        <name>Fe</name>
        <dbReference type="ChEBI" id="CHEBI:18248"/>
    </ligandPart>
</feature>
<dbReference type="InterPro" id="IPR036396">
    <property type="entry name" value="Cyt_P450_sf"/>
</dbReference>
<gene>
    <name evidence="5" type="ORF">BZG36_05535</name>
</gene>
<dbReference type="PRINTS" id="PR00463">
    <property type="entry name" value="EP450I"/>
</dbReference>
<dbReference type="GO" id="GO:0020037">
    <property type="term" value="F:heme binding"/>
    <property type="evidence" value="ECO:0007669"/>
    <property type="project" value="InterPro"/>
</dbReference>
<feature type="non-terminal residue" evidence="5">
    <location>
        <position position="825"/>
    </location>
</feature>
<dbReference type="PANTHER" id="PTHR46300:SF6">
    <property type="entry name" value="CYTOCHROME P450 2C30"/>
    <property type="match status" value="1"/>
</dbReference>
<dbReference type="PROSITE" id="PS00086">
    <property type="entry name" value="CYTOCHROME_P450"/>
    <property type="match status" value="1"/>
</dbReference>
<dbReference type="Proteomes" id="UP000242875">
    <property type="component" value="Unassembled WGS sequence"/>
</dbReference>
<organism evidence="5 6">
    <name type="scientific">Bifiguratus adelaidae</name>
    <dbReference type="NCBI Taxonomy" id="1938954"/>
    <lineage>
        <taxon>Eukaryota</taxon>
        <taxon>Fungi</taxon>
        <taxon>Fungi incertae sedis</taxon>
        <taxon>Mucoromycota</taxon>
        <taxon>Mucoromycotina</taxon>
        <taxon>Endogonomycetes</taxon>
        <taxon>Endogonales</taxon>
        <taxon>Endogonales incertae sedis</taxon>
        <taxon>Bifiguratus</taxon>
    </lineage>
</organism>
<dbReference type="GO" id="GO:0005506">
    <property type="term" value="F:iron ion binding"/>
    <property type="evidence" value="ECO:0007669"/>
    <property type="project" value="InterPro"/>
</dbReference>
<reference evidence="5 6" key="1">
    <citation type="journal article" date="2017" name="Mycologia">
        <title>Bifiguratus adelaidae, gen. et sp. nov., a new member of Mucoromycotina in endophytic and soil-dwelling habitats.</title>
        <authorList>
            <person name="Torres-Cruz T.J."/>
            <person name="Billingsley Tobias T.L."/>
            <person name="Almatruk M."/>
            <person name="Hesse C."/>
            <person name="Kuske C.R."/>
            <person name="Desiro A."/>
            <person name="Benucci G.M."/>
            <person name="Bonito G."/>
            <person name="Stajich J.E."/>
            <person name="Dunlap C."/>
            <person name="Arnold A.E."/>
            <person name="Porras-Alfaro A."/>
        </authorList>
    </citation>
    <scope>NUCLEOTIDE SEQUENCE [LARGE SCALE GENOMIC DNA]</scope>
    <source>
        <strain evidence="5 6">AZ0501</strain>
    </source>
</reference>
<dbReference type="InterPro" id="IPR002401">
    <property type="entry name" value="Cyt_P450_E_grp-I"/>
</dbReference>
<dbReference type="SUPFAM" id="SSF51445">
    <property type="entry name" value="(Trans)glycosidases"/>
    <property type="match status" value="1"/>
</dbReference>
<dbReference type="Gene3D" id="1.10.630.10">
    <property type="entry name" value="Cytochrome P450"/>
    <property type="match status" value="1"/>
</dbReference>
<accession>A0A261XTV3</accession>
<dbReference type="InterPro" id="IPR001128">
    <property type="entry name" value="Cyt_P450"/>
</dbReference>